<comment type="caution">
    <text evidence="2">The sequence shown here is derived from an EMBL/GenBank/DDBJ whole genome shotgun (WGS) entry which is preliminary data.</text>
</comment>
<gene>
    <name evidence="2" type="ORF">L6654_31500</name>
</gene>
<evidence type="ECO:0000313" key="2">
    <source>
        <dbReference type="EMBL" id="MCG2631163.1"/>
    </source>
</evidence>
<dbReference type="SUPFAM" id="SSF51735">
    <property type="entry name" value="NAD(P)-binding Rossmann-fold domains"/>
    <property type="match status" value="1"/>
</dbReference>
<dbReference type="SMART" id="SM00822">
    <property type="entry name" value="PKS_KR"/>
    <property type="match status" value="1"/>
</dbReference>
<dbReference type="InterPro" id="IPR036291">
    <property type="entry name" value="NAD(P)-bd_dom_sf"/>
</dbReference>
<reference evidence="2" key="1">
    <citation type="submission" date="2022-01" db="EMBL/GenBank/DDBJ databases">
        <title>Genome sequnece data of strain Bradyrhizobium sp. nov.</title>
        <authorList>
            <person name="Zhang J."/>
        </authorList>
    </citation>
    <scope>NUCLEOTIDE SEQUENCE</scope>
    <source>
        <strain evidence="2">WYCCWR 13023</strain>
    </source>
</reference>
<dbReference type="EMBL" id="JAKLTY010000026">
    <property type="protein sequence ID" value="MCG2631163.1"/>
    <property type="molecule type" value="Genomic_DNA"/>
</dbReference>
<dbReference type="Proteomes" id="UP001139054">
    <property type="component" value="Unassembled WGS sequence"/>
</dbReference>
<evidence type="ECO:0000259" key="1">
    <source>
        <dbReference type="SMART" id="SM00822"/>
    </source>
</evidence>
<dbReference type="RefSeq" id="WP_237860682.1">
    <property type="nucleotide sequence ID" value="NZ_JAKLTY010000026.1"/>
</dbReference>
<dbReference type="InterPro" id="IPR057326">
    <property type="entry name" value="KR_dom"/>
</dbReference>
<dbReference type="PANTHER" id="PTHR43431:SF7">
    <property type="entry name" value="OXIDOREDUCTASE, SHORT CHAIN DEHYDROGENASE_REDUCTASE FAMILY (AFU_ORTHOLOGUE AFUA_5G14000)"/>
    <property type="match status" value="1"/>
</dbReference>
<evidence type="ECO:0000313" key="3">
    <source>
        <dbReference type="Proteomes" id="UP001139054"/>
    </source>
</evidence>
<accession>A0A9X1RHA6</accession>
<dbReference type="PANTHER" id="PTHR43431">
    <property type="entry name" value="OXIDOREDUCTASE, SHORT CHAIN DEHYDROGENASE/REDUCTASE FAMILY (AFU_ORTHOLOGUE AFUA_5G14000)"/>
    <property type="match status" value="1"/>
</dbReference>
<dbReference type="AlphaFoldDB" id="A0A9X1RHA6"/>
<dbReference type="Gene3D" id="3.40.50.720">
    <property type="entry name" value="NAD(P)-binding Rossmann-like Domain"/>
    <property type="match status" value="1"/>
</dbReference>
<dbReference type="PRINTS" id="PR00081">
    <property type="entry name" value="GDHRDH"/>
</dbReference>
<organism evidence="2 3">
    <name type="scientific">Bradyrhizobium zhengyangense</name>
    <dbReference type="NCBI Taxonomy" id="2911009"/>
    <lineage>
        <taxon>Bacteria</taxon>
        <taxon>Pseudomonadati</taxon>
        <taxon>Pseudomonadota</taxon>
        <taxon>Alphaproteobacteria</taxon>
        <taxon>Hyphomicrobiales</taxon>
        <taxon>Nitrobacteraceae</taxon>
        <taxon>Bradyrhizobium</taxon>
    </lineage>
</organism>
<sequence>MSVVKRRTLLVTGMAEGLGADIATTFAQGGYDVLGLSRTGSGSERIGASVARAGGSYTHLACDLTNATDVQRALQPIGGTIDVLIHNAQVLMIRPFGEISPQAFEEVWRVACFGAMLSAQAVLPHMAARRSGTMIFSGATAGLRGGANFAAFASAKFALRGLAQALAREFGPMGVHVAHVVIDGLIDAPKTDQRFGAATTGRMDAKAIAQAYLQLTAQPPSAWTQEMDLRPFAEKF</sequence>
<feature type="domain" description="Ketoreductase" evidence="1">
    <location>
        <begin position="7"/>
        <end position="176"/>
    </location>
</feature>
<dbReference type="Pfam" id="PF00106">
    <property type="entry name" value="adh_short"/>
    <property type="match status" value="1"/>
</dbReference>
<protein>
    <submittedName>
        <fullName evidence="2">SDR family NAD(P)-dependent oxidoreductase</fullName>
    </submittedName>
</protein>
<name>A0A9X1RHA6_9BRAD</name>
<dbReference type="InterPro" id="IPR002347">
    <property type="entry name" value="SDR_fam"/>
</dbReference>
<proteinExistence type="predicted"/>